<sequence>MGVSSGLLLLVLLEDLDRECILISSIVNAPRIGLSSLLHEDPLPPFGVCSPTELLFTETGVPSGSTNQLDRLVSTPISSLLSFAFCLALRFESFIFGSGLRDIAMSSTAELLMFSLSLFFSDLSNVDLATLPCDSPSLWQCNFVAQQVLLCLLPCRMKRIQPAWTSSLEPFPEQLVRLILMLQNPPLQLQEEVVAAAALDC</sequence>
<evidence type="ECO:0000313" key="3">
    <source>
        <dbReference type="Proteomes" id="UP000289738"/>
    </source>
</evidence>
<evidence type="ECO:0000256" key="1">
    <source>
        <dbReference type="SAM" id="SignalP"/>
    </source>
</evidence>
<evidence type="ECO:0008006" key="4">
    <source>
        <dbReference type="Google" id="ProtNLM"/>
    </source>
</evidence>
<dbReference type="EMBL" id="SDMP01000016">
    <property type="protein sequence ID" value="RYR02478.1"/>
    <property type="molecule type" value="Genomic_DNA"/>
</dbReference>
<evidence type="ECO:0000313" key="2">
    <source>
        <dbReference type="EMBL" id="RYR02478.1"/>
    </source>
</evidence>
<gene>
    <name evidence="2" type="ORF">Ahy_B06g081265</name>
</gene>
<feature type="signal peptide" evidence="1">
    <location>
        <begin position="1"/>
        <end position="18"/>
    </location>
</feature>
<comment type="caution">
    <text evidence="2">The sequence shown here is derived from an EMBL/GenBank/DDBJ whole genome shotgun (WGS) entry which is preliminary data.</text>
</comment>
<keyword evidence="3" id="KW-1185">Reference proteome</keyword>
<feature type="chain" id="PRO_5019427055" description="Secreted protein" evidence="1">
    <location>
        <begin position="19"/>
        <end position="201"/>
    </location>
</feature>
<proteinExistence type="predicted"/>
<reference evidence="2 3" key="1">
    <citation type="submission" date="2019-01" db="EMBL/GenBank/DDBJ databases">
        <title>Sequencing of cultivated peanut Arachis hypogaea provides insights into genome evolution and oil improvement.</title>
        <authorList>
            <person name="Chen X."/>
        </authorList>
    </citation>
    <scope>NUCLEOTIDE SEQUENCE [LARGE SCALE GENOMIC DNA]</scope>
    <source>
        <strain evidence="3">cv. Fuhuasheng</strain>
        <tissue evidence="2">Leaves</tissue>
    </source>
</reference>
<protein>
    <recommendedName>
        <fullName evidence="4">Secreted protein</fullName>
    </recommendedName>
</protein>
<dbReference type="Proteomes" id="UP000289738">
    <property type="component" value="Chromosome B06"/>
</dbReference>
<accession>A0A444YKQ2</accession>
<dbReference type="AlphaFoldDB" id="A0A444YKQ2"/>
<name>A0A444YKQ2_ARAHY</name>
<organism evidence="2 3">
    <name type="scientific">Arachis hypogaea</name>
    <name type="common">Peanut</name>
    <dbReference type="NCBI Taxonomy" id="3818"/>
    <lineage>
        <taxon>Eukaryota</taxon>
        <taxon>Viridiplantae</taxon>
        <taxon>Streptophyta</taxon>
        <taxon>Embryophyta</taxon>
        <taxon>Tracheophyta</taxon>
        <taxon>Spermatophyta</taxon>
        <taxon>Magnoliopsida</taxon>
        <taxon>eudicotyledons</taxon>
        <taxon>Gunneridae</taxon>
        <taxon>Pentapetalae</taxon>
        <taxon>rosids</taxon>
        <taxon>fabids</taxon>
        <taxon>Fabales</taxon>
        <taxon>Fabaceae</taxon>
        <taxon>Papilionoideae</taxon>
        <taxon>50 kb inversion clade</taxon>
        <taxon>dalbergioids sensu lato</taxon>
        <taxon>Dalbergieae</taxon>
        <taxon>Pterocarpus clade</taxon>
        <taxon>Arachis</taxon>
    </lineage>
</organism>
<keyword evidence="1" id="KW-0732">Signal</keyword>